<dbReference type="Gene3D" id="2.20.100.10">
    <property type="entry name" value="Thrombospondin type-1 (TSP1) repeat"/>
    <property type="match status" value="5"/>
</dbReference>
<dbReference type="InterPro" id="IPR010909">
    <property type="entry name" value="PLAC"/>
</dbReference>
<keyword evidence="3 6" id="KW-0732">Signal</keyword>
<feature type="domain" description="PLAC" evidence="7">
    <location>
        <begin position="891"/>
        <end position="928"/>
    </location>
</feature>
<evidence type="ECO:0000256" key="6">
    <source>
        <dbReference type="SAM" id="SignalP"/>
    </source>
</evidence>
<comment type="subcellular location">
    <subcellularLocation>
        <location evidence="1">Secreted</location>
    </subcellularLocation>
</comment>
<dbReference type="SMART" id="SM00209">
    <property type="entry name" value="TSP1"/>
    <property type="match status" value="6"/>
</dbReference>
<accession>A0AAV4D1K5</accession>
<dbReference type="Gene3D" id="2.60.120.830">
    <property type="match status" value="1"/>
</dbReference>
<dbReference type="GO" id="GO:0006508">
    <property type="term" value="P:proteolysis"/>
    <property type="evidence" value="ECO:0007669"/>
    <property type="project" value="TreeGrafter"/>
</dbReference>
<organism evidence="8 9">
    <name type="scientific">Plakobranchus ocellatus</name>
    <dbReference type="NCBI Taxonomy" id="259542"/>
    <lineage>
        <taxon>Eukaryota</taxon>
        <taxon>Metazoa</taxon>
        <taxon>Spiralia</taxon>
        <taxon>Lophotrochozoa</taxon>
        <taxon>Mollusca</taxon>
        <taxon>Gastropoda</taxon>
        <taxon>Heterobranchia</taxon>
        <taxon>Euthyneura</taxon>
        <taxon>Panpulmonata</taxon>
        <taxon>Sacoglossa</taxon>
        <taxon>Placobranchoidea</taxon>
        <taxon>Plakobranchidae</taxon>
        <taxon>Plakobranchus</taxon>
    </lineage>
</organism>
<feature type="compositionally biased region" description="Basic residues" evidence="5">
    <location>
        <begin position="344"/>
        <end position="358"/>
    </location>
</feature>
<feature type="chain" id="PRO_5043528548" evidence="6">
    <location>
        <begin position="21"/>
        <end position="931"/>
    </location>
</feature>
<dbReference type="PANTHER" id="PTHR13723">
    <property type="entry name" value="ADAMTS A DISINTEGRIN AND METALLOPROTEASE WITH THROMBOSPONDIN MOTIFS PROTEASE"/>
    <property type="match status" value="1"/>
</dbReference>
<gene>
    <name evidence="8" type="ORF">PoB_006447600</name>
</gene>
<dbReference type="GO" id="GO:0030198">
    <property type="term" value="P:extracellular matrix organization"/>
    <property type="evidence" value="ECO:0007669"/>
    <property type="project" value="TreeGrafter"/>
</dbReference>
<evidence type="ECO:0000313" key="9">
    <source>
        <dbReference type="Proteomes" id="UP000735302"/>
    </source>
</evidence>
<feature type="compositionally biased region" description="Basic residues" evidence="5">
    <location>
        <begin position="195"/>
        <end position="217"/>
    </location>
</feature>
<keyword evidence="9" id="KW-1185">Reference proteome</keyword>
<feature type="compositionally biased region" description="Polar residues" evidence="5">
    <location>
        <begin position="310"/>
        <end position="320"/>
    </location>
</feature>
<dbReference type="EMBL" id="BLXT01007308">
    <property type="protein sequence ID" value="GFO37971.1"/>
    <property type="molecule type" value="Genomic_DNA"/>
</dbReference>
<name>A0AAV4D1K5_9GAST</name>
<dbReference type="InterPro" id="IPR050439">
    <property type="entry name" value="ADAMTS_ADAMTS-like"/>
</dbReference>
<feature type="region of interest" description="Disordered" evidence="5">
    <location>
        <begin position="843"/>
        <end position="894"/>
    </location>
</feature>
<evidence type="ECO:0000256" key="5">
    <source>
        <dbReference type="SAM" id="MobiDB-lite"/>
    </source>
</evidence>
<protein>
    <submittedName>
        <fullName evidence="8">Thrombospondin type-1 domain-containing protein</fullName>
    </submittedName>
</protein>
<dbReference type="InterPro" id="IPR000884">
    <property type="entry name" value="TSP1_rpt"/>
</dbReference>
<dbReference type="GO" id="GO:0031012">
    <property type="term" value="C:extracellular matrix"/>
    <property type="evidence" value="ECO:0007669"/>
    <property type="project" value="TreeGrafter"/>
</dbReference>
<evidence type="ECO:0000256" key="4">
    <source>
        <dbReference type="ARBA" id="ARBA00022737"/>
    </source>
</evidence>
<dbReference type="Proteomes" id="UP000735302">
    <property type="component" value="Unassembled WGS sequence"/>
</dbReference>
<sequence length="931" mass="102849">MASEILFGLFALILQYCVSAQISSSDGDLCPQCTPYTCRRISGIYTVTVLTIGTYNPVVEIPASACNINITEFAHSDNYIAMNTKRGDGIINAKWALDQPGQYYGAGTRFSYDRRSGTCKGSCIYSVGPTTKDVLVQILYYDKNPGITYEFVLPNNVPFDPLNGIAVATSSVSTSGSSEGLPRKLTFARKEPANKHRSRSRAYSHRQRGVGRHHRQHRTGEADSLRERHPEPQDSWSGGRPDITSAAEGGPPQVLSFGTSYGSHTLGGRGLSYTYGGPTNSDSESKTRSKDSWSGGRPEETSAAEGGSPQVLSVGTSYGSHTLGGRGLSYTYGRSDSSSSESKRKSKTNTRSSRRRNRTLSSGRHVIERYRPGSSRRLDNGRRRGSQVTANYIRTPRYQSYSGAATSYVKSDNTISRYNRGPLRASSTLDDNNKQYRWKISGFSECSHTCGGGYQKTTIVCVSLGGRTQVVVTPENCANHLKPSQQTVACNKKPCPPAWEAEAWSECSVTCGSGTQTRKVECRQRFSSTLTLKVSADDCGLSLKPAVAQQCDMGLCSRWNVGPWSECEECGDGERRREVRCLDVYDSPIPANYCTDARPVSTEPCETKPCSVNWWMTDWSPECSASCGEGKRTRRALCMNDQGTITNDRLCENKELPVLEDQCRSDIGCRGTWFTGAWGKCSSDCGQGVHYRQVVCVHRTSPDSQGQLTVTSDAECDASVKPKTEETCFQADCDAVWFSGPWSQCSVTCGDGYMSRDVRCIIEDKNDDDSDGNESSLLPRQSTLCVSDLRPDTRKVCSQGPCPREPRYQRTNRYDPNKYDAASYVGDRGRQYTAGAFVESSREGSRYLSNEDQSSNESDDVNDKRNGLTDRYSSAKRGGFKRRTGRKPNGSAKRCSDKIDKCRVVLQARLCPYPYYQRVCCHSCQKYVLKR</sequence>
<dbReference type="GO" id="GO:0005576">
    <property type="term" value="C:extracellular region"/>
    <property type="evidence" value="ECO:0007669"/>
    <property type="project" value="UniProtKB-SubCell"/>
</dbReference>
<dbReference type="PROSITE" id="PS50092">
    <property type="entry name" value="TSP1"/>
    <property type="match status" value="6"/>
</dbReference>
<proteinExistence type="predicted"/>
<evidence type="ECO:0000259" key="7">
    <source>
        <dbReference type="PROSITE" id="PS50900"/>
    </source>
</evidence>
<dbReference type="Pfam" id="PF05986">
    <property type="entry name" value="ADAMTS_spacer1"/>
    <property type="match status" value="1"/>
</dbReference>
<feature type="region of interest" description="Disordered" evidence="5">
    <location>
        <begin position="792"/>
        <end position="822"/>
    </location>
</feature>
<dbReference type="Pfam" id="PF19030">
    <property type="entry name" value="TSP1_ADAMTS"/>
    <property type="match status" value="6"/>
</dbReference>
<reference evidence="8 9" key="1">
    <citation type="journal article" date="2021" name="Elife">
        <title>Chloroplast acquisition without the gene transfer in kleptoplastic sea slugs, Plakobranchus ocellatus.</title>
        <authorList>
            <person name="Maeda T."/>
            <person name="Takahashi S."/>
            <person name="Yoshida T."/>
            <person name="Shimamura S."/>
            <person name="Takaki Y."/>
            <person name="Nagai Y."/>
            <person name="Toyoda A."/>
            <person name="Suzuki Y."/>
            <person name="Arimoto A."/>
            <person name="Ishii H."/>
            <person name="Satoh N."/>
            <person name="Nishiyama T."/>
            <person name="Hasebe M."/>
            <person name="Maruyama T."/>
            <person name="Minagawa J."/>
            <person name="Obokata J."/>
            <person name="Shigenobu S."/>
        </authorList>
    </citation>
    <scope>NUCLEOTIDE SEQUENCE [LARGE SCALE GENOMIC DNA]</scope>
</reference>
<dbReference type="InterPro" id="IPR010294">
    <property type="entry name" value="ADAMTS_spacer1"/>
</dbReference>
<dbReference type="PROSITE" id="PS50900">
    <property type="entry name" value="PLAC"/>
    <property type="match status" value="1"/>
</dbReference>
<dbReference type="InterPro" id="IPR036383">
    <property type="entry name" value="TSP1_rpt_sf"/>
</dbReference>
<evidence type="ECO:0000313" key="8">
    <source>
        <dbReference type="EMBL" id="GFO37971.1"/>
    </source>
</evidence>
<dbReference type="GO" id="GO:0004222">
    <property type="term" value="F:metalloendopeptidase activity"/>
    <property type="evidence" value="ECO:0007669"/>
    <property type="project" value="TreeGrafter"/>
</dbReference>
<keyword evidence="4" id="KW-0677">Repeat</keyword>
<dbReference type="SUPFAM" id="SSF82895">
    <property type="entry name" value="TSP-1 type 1 repeat"/>
    <property type="match status" value="6"/>
</dbReference>
<feature type="compositionally biased region" description="Basic and acidic residues" evidence="5">
    <location>
        <begin position="804"/>
        <end position="818"/>
    </location>
</feature>
<dbReference type="AlphaFoldDB" id="A0AAV4D1K5"/>
<dbReference type="PANTHER" id="PTHR13723:SF305">
    <property type="entry name" value="PROTEIN MADD-4"/>
    <property type="match status" value="1"/>
</dbReference>
<feature type="compositionally biased region" description="Low complexity" evidence="5">
    <location>
        <begin position="328"/>
        <end position="340"/>
    </location>
</feature>
<comment type="caution">
    <text evidence="8">The sequence shown here is derived from an EMBL/GenBank/DDBJ whole genome shotgun (WGS) entry which is preliminary data.</text>
</comment>
<dbReference type="Pfam" id="PF08686">
    <property type="entry name" value="PLAC"/>
    <property type="match status" value="1"/>
</dbReference>
<feature type="signal peptide" evidence="6">
    <location>
        <begin position="1"/>
        <end position="20"/>
    </location>
</feature>
<evidence type="ECO:0000256" key="3">
    <source>
        <dbReference type="ARBA" id="ARBA00022729"/>
    </source>
</evidence>
<keyword evidence="2" id="KW-0964">Secreted</keyword>
<feature type="region of interest" description="Disordered" evidence="5">
    <location>
        <begin position="171"/>
        <end position="385"/>
    </location>
</feature>
<feature type="compositionally biased region" description="Basic and acidic residues" evidence="5">
    <location>
        <begin position="365"/>
        <end position="382"/>
    </location>
</feature>
<feature type="compositionally biased region" description="Basic and acidic residues" evidence="5">
    <location>
        <begin position="218"/>
        <end position="232"/>
    </location>
</feature>
<evidence type="ECO:0000256" key="2">
    <source>
        <dbReference type="ARBA" id="ARBA00022525"/>
    </source>
</evidence>
<evidence type="ECO:0000256" key="1">
    <source>
        <dbReference type="ARBA" id="ARBA00004613"/>
    </source>
</evidence>